<dbReference type="AlphaFoldDB" id="F0EF52"/>
<proteinExistence type="predicted"/>
<dbReference type="HOGENOM" id="CLU_191363_0_0_9"/>
<evidence type="ECO:0000313" key="2">
    <source>
        <dbReference type="Proteomes" id="UP000004835"/>
    </source>
</evidence>
<dbReference type="EMBL" id="AEWT01000001">
    <property type="protein sequence ID" value="EGC71320.1"/>
    <property type="molecule type" value="Genomic_DNA"/>
</dbReference>
<dbReference type="Proteomes" id="UP000004835">
    <property type="component" value="Unassembled WGS sequence"/>
</dbReference>
<name>F0EF52_ENTCA</name>
<accession>F0EF52</accession>
<organism evidence="1 2">
    <name type="scientific">Enterococcus casseliflavus ATCC 12755</name>
    <dbReference type="NCBI Taxonomy" id="888066"/>
    <lineage>
        <taxon>Bacteria</taxon>
        <taxon>Bacillati</taxon>
        <taxon>Bacillota</taxon>
        <taxon>Bacilli</taxon>
        <taxon>Lactobacillales</taxon>
        <taxon>Enterococcaceae</taxon>
        <taxon>Enterococcus</taxon>
    </lineage>
</organism>
<protein>
    <submittedName>
        <fullName evidence="1">Uncharacterized protein</fullName>
    </submittedName>
</protein>
<gene>
    <name evidence="1" type="ORF">HMPREF9087_0070</name>
</gene>
<comment type="caution">
    <text evidence="1">The sequence shown here is derived from an EMBL/GenBank/DDBJ whole genome shotgun (WGS) entry which is preliminary data.</text>
</comment>
<reference evidence="1 2" key="1">
    <citation type="submission" date="2011-01" db="EMBL/GenBank/DDBJ databases">
        <authorList>
            <person name="Muzny D."/>
            <person name="Qin X."/>
            <person name="Deng J."/>
            <person name="Jiang H."/>
            <person name="Liu Y."/>
            <person name="Qu J."/>
            <person name="Song X.-Z."/>
            <person name="Zhang L."/>
            <person name="Thornton R."/>
            <person name="Coyle M."/>
            <person name="Francisco L."/>
            <person name="Jackson L."/>
            <person name="Javaid M."/>
            <person name="Korchina V."/>
            <person name="Kovar C."/>
            <person name="Mata R."/>
            <person name="Mathew T."/>
            <person name="Ngo R."/>
            <person name="Nguyen L."/>
            <person name="Nguyen N."/>
            <person name="Okwuonu G."/>
            <person name="Ongeri F."/>
            <person name="Pham C."/>
            <person name="Simmons D."/>
            <person name="Wilczek-Boney K."/>
            <person name="Hale W."/>
            <person name="Jakkamsetti A."/>
            <person name="Pham P."/>
            <person name="Ruth R."/>
            <person name="San Lucas F."/>
            <person name="Warren J."/>
            <person name="Zhang J."/>
            <person name="Zhao Z."/>
            <person name="Zhou C."/>
            <person name="Zhu D."/>
            <person name="Lee S."/>
            <person name="Bess C."/>
            <person name="Blankenburg K."/>
            <person name="Forbes L."/>
            <person name="Fu Q."/>
            <person name="Gubbala S."/>
            <person name="Hirani K."/>
            <person name="Jayaseelan J.C."/>
            <person name="Lara F."/>
            <person name="Munidasa M."/>
            <person name="Palculict T."/>
            <person name="Patil S."/>
            <person name="Pu L.-L."/>
            <person name="Saada N."/>
            <person name="Tang L."/>
            <person name="Weissenberger G."/>
            <person name="Zhu Y."/>
            <person name="Hemphill L."/>
            <person name="Shang Y."/>
            <person name="Youmans B."/>
            <person name="Ayvaz T."/>
            <person name="Ross M."/>
            <person name="Santibanez J."/>
            <person name="Aqrawi P."/>
            <person name="Gross S."/>
            <person name="Joshi V."/>
            <person name="Fowler G."/>
            <person name="Nazareth L."/>
            <person name="Reid J."/>
            <person name="Worley K."/>
            <person name="Petrosino J."/>
            <person name="Highlander S."/>
            <person name="Gibbs R."/>
        </authorList>
    </citation>
    <scope>NUCLEOTIDE SEQUENCE [LARGE SCALE GENOMIC DNA]</scope>
    <source>
        <strain evidence="1 2">ATCC 12755</strain>
    </source>
</reference>
<sequence>MQCLKKREALLSKLAANKFQINSGTFIAVLLFRILATVKNNKKITVDFSKEMVIFLLIKPCRLLKRC</sequence>
<evidence type="ECO:0000313" key="1">
    <source>
        <dbReference type="EMBL" id="EGC71320.1"/>
    </source>
</evidence>